<dbReference type="InterPro" id="IPR013325">
    <property type="entry name" value="RNA_pol_sigma_r2"/>
</dbReference>
<sequence>MELVRSAAPPDGDAARERLVGAIAGAAAGDRRAFHELYQRTSAKLYGVCCRILGEGQDAEDALQEAYANVWRRADRFDASRASPITWLAAIARNAAIDRLRARGTRRTAPIDDAYGVADESPRADALLERDSDARRLHGCLAELGGGEAALIRTAFLEGATYSELAERSGEPLGTIKSRIRRALIKLRDCLCR</sequence>
<dbReference type="OrthoDB" id="9784272at2"/>
<dbReference type="NCBIfam" id="TIGR02937">
    <property type="entry name" value="sigma70-ECF"/>
    <property type="match status" value="1"/>
</dbReference>
<evidence type="ECO:0000313" key="8">
    <source>
        <dbReference type="EMBL" id="GAO40362.1"/>
    </source>
</evidence>
<dbReference type="InterPro" id="IPR007630">
    <property type="entry name" value="RNA_pol_sigma70_r4"/>
</dbReference>
<dbReference type="InterPro" id="IPR036388">
    <property type="entry name" value="WH-like_DNA-bd_sf"/>
</dbReference>
<dbReference type="Gene3D" id="1.10.10.10">
    <property type="entry name" value="Winged helix-like DNA-binding domain superfamily/Winged helix DNA-binding domain"/>
    <property type="match status" value="1"/>
</dbReference>
<dbReference type="AlphaFoldDB" id="A0A0E9MRH7"/>
<dbReference type="InterPro" id="IPR013324">
    <property type="entry name" value="RNA_pol_sigma_r3/r4-like"/>
</dbReference>
<evidence type="ECO:0000256" key="1">
    <source>
        <dbReference type="ARBA" id="ARBA00010641"/>
    </source>
</evidence>
<dbReference type="SUPFAM" id="SSF88659">
    <property type="entry name" value="Sigma3 and sigma4 domains of RNA polymerase sigma factors"/>
    <property type="match status" value="1"/>
</dbReference>
<gene>
    <name evidence="8" type="primary">sigK</name>
    <name evidence="8" type="ORF">SCH01S_48_00200</name>
</gene>
<evidence type="ECO:0000259" key="6">
    <source>
        <dbReference type="Pfam" id="PF04542"/>
    </source>
</evidence>
<evidence type="ECO:0000313" key="9">
    <source>
        <dbReference type="Proteomes" id="UP000033202"/>
    </source>
</evidence>
<keyword evidence="4" id="KW-0238">DNA-binding</keyword>
<dbReference type="STRING" id="1219043.SCH01S_48_00200"/>
<keyword evidence="3" id="KW-0731">Sigma factor</keyword>
<feature type="domain" description="RNA polymerase sigma-70 region 2" evidence="6">
    <location>
        <begin position="37"/>
        <end position="104"/>
    </location>
</feature>
<keyword evidence="5" id="KW-0804">Transcription</keyword>
<evidence type="ECO:0000259" key="7">
    <source>
        <dbReference type="Pfam" id="PF04545"/>
    </source>
</evidence>
<dbReference type="EMBL" id="BBWU01000048">
    <property type="protein sequence ID" value="GAO40362.1"/>
    <property type="molecule type" value="Genomic_DNA"/>
</dbReference>
<dbReference type="InterPro" id="IPR007627">
    <property type="entry name" value="RNA_pol_sigma70_r2"/>
</dbReference>
<dbReference type="Gene3D" id="1.10.1740.10">
    <property type="match status" value="1"/>
</dbReference>
<evidence type="ECO:0000256" key="5">
    <source>
        <dbReference type="ARBA" id="ARBA00023163"/>
    </source>
</evidence>
<feature type="domain" description="RNA polymerase sigma-70 region 4" evidence="7">
    <location>
        <begin position="140"/>
        <end position="188"/>
    </location>
</feature>
<dbReference type="PANTHER" id="PTHR43133:SF62">
    <property type="entry name" value="RNA POLYMERASE SIGMA FACTOR SIGZ"/>
    <property type="match status" value="1"/>
</dbReference>
<accession>A0A0E9MRH7</accession>
<dbReference type="InterPro" id="IPR014284">
    <property type="entry name" value="RNA_pol_sigma-70_dom"/>
</dbReference>
<dbReference type="Pfam" id="PF04542">
    <property type="entry name" value="Sigma70_r2"/>
    <property type="match status" value="1"/>
</dbReference>
<dbReference type="SUPFAM" id="SSF88946">
    <property type="entry name" value="Sigma2 domain of RNA polymerase sigma factors"/>
    <property type="match status" value="1"/>
</dbReference>
<evidence type="ECO:0000256" key="3">
    <source>
        <dbReference type="ARBA" id="ARBA00023082"/>
    </source>
</evidence>
<dbReference type="Pfam" id="PF04545">
    <property type="entry name" value="Sigma70_r4"/>
    <property type="match status" value="1"/>
</dbReference>
<keyword evidence="2" id="KW-0805">Transcription regulation</keyword>
<dbReference type="GO" id="GO:0016987">
    <property type="term" value="F:sigma factor activity"/>
    <property type="evidence" value="ECO:0007669"/>
    <property type="project" value="UniProtKB-KW"/>
</dbReference>
<dbReference type="RefSeq" id="WP_046349157.1">
    <property type="nucleotide sequence ID" value="NZ_BBWU01000048.1"/>
</dbReference>
<dbReference type="PANTHER" id="PTHR43133">
    <property type="entry name" value="RNA POLYMERASE ECF-TYPE SIGMA FACTO"/>
    <property type="match status" value="1"/>
</dbReference>
<evidence type="ECO:0000256" key="4">
    <source>
        <dbReference type="ARBA" id="ARBA00023125"/>
    </source>
</evidence>
<reference evidence="8 9" key="1">
    <citation type="submission" date="2015-04" db="EMBL/GenBank/DDBJ databases">
        <title>Whole genome shotgun sequence of Sphingomonas changbaiensis NBRC 104936.</title>
        <authorList>
            <person name="Katano-Makiyama Y."/>
            <person name="Hosoyama A."/>
            <person name="Hashimoto M."/>
            <person name="Noguchi M."/>
            <person name="Tsuchikane K."/>
            <person name="Ohji S."/>
            <person name="Yamazoe A."/>
            <person name="Ichikawa N."/>
            <person name="Kimura A."/>
            <person name="Fujita N."/>
        </authorList>
    </citation>
    <scope>NUCLEOTIDE SEQUENCE [LARGE SCALE GENOMIC DNA]</scope>
    <source>
        <strain evidence="8 9">NBRC 104936</strain>
    </source>
</reference>
<evidence type="ECO:0000256" key="2">
    <source>
        <dbReference type="ARBA" id="ARBA00023015"/>
    </source>
</evidence>
<dbReference type="Proteomes" id="UP000033202">
    <property type="component" value="Unassembled WGS sequence"/>
</dbReference>
<dbReference type="InterPro" id="IPR039425">
    <property type="entry name" value="RNA_pol_sigma-70-like"/>
</dbReference>
<proteinExistence type="inferred from homology"/>
<protein>
    <submittedName>
        <fullName evidence="8">RNA polymerase ECF-type sigma factor SigK</fullName>
    </submittedName>
</protein>
<organism evidence="8 9">
    <name type="scientific">Sphingomonas changbaiensis NBRC 104936</name>
    <dbReference type="NCBI Taxonomy" id="1219043"/>
    <lineage>
        <taxon>Bacteria</taxon>
        <taxon>Pseudomonadati</taxon>
        <taxon>Pseudomonadota</taxon>
        <taxon>Alphaproteobacteria</taxon>
        <taxon>Sphingomonadales</taxon>
        <taxon>Sphingomonadaceae</taxon>
        <taxon>Sphingomonas</taxon>
    </lineage>
</organism>
<keyword evidence="9" id="KW-1185">Reference proteome</keyword>
<dbReference type="GO" id="GO:0003677">
    <property type="term" value="F:DNA binding"/>
    <property type="evidence" value="ECO:0007669"/>
    <property type="project" value="UniProtKB-KW"/>
</dbReference>
<comment type="caution">
    <text evidence="8">The sequence shown here is derived from an EMBL/GenBank/DDBJ whole genome shotgun (WGS) entry which is preliminary data.</text>
</comment>
<comment type="similarity">
    <text evidence="1">Belongs to the sigma-70 factor family. ECF subfamily.</text>
</comment>
<dbReference type="GO" id="GO:0006352">
    <property type="term" value="P:DNA-templated transcription initiation"/>
    <property type="evidence" value="ECO:0007669"/>
    <property type="project" value="InterPro"/>
</dbReference>
<name>A0A0E9MRH7_9SPHN</name>